<evidence type="ECO:0000313" key="5">
    <source>
        <dbReference type="Proteomes" id="UP000183155"/>
    </source>
</evidence>
<keyword evidence="1" id="KW-0732">Signal</keyword>
<dbReference type="Gene3D" id="3.10.450.160">
    <property type="entry name" value="inner membrane protein cigr"/>
    <property type="match status" value="1"/>
</dbReference>
<proteinExistence type="predicted"/>
<evidence type="ECO:0000313" key="2">
    <source>
        <dbReference type="EMBL" id="KMM85258.1"/>
    </source>
</evidence>
<dbReference type="STRING" id="47884.SAMN04490203_2345"/>
<comment type="caution">
    <text evidence="2">The sequence shown here is derived from an EMBL/GenBank/DDBJ whole genome shotgun (WGS) entry which is preliminary data.</text>
</comment>
<dbReference type="Pfam" id="PF11776">
    <property type="entry name" value="RcnB"/>
    <property type="match status" value="1"/>
</dbReference>
<name>A0A0J6GSB3_PSETA</name>
<dbReference type="EMBL" id="JYLA01000003">
    <property type="protein sequence ID" value="KMM85258.1"/>
    <property type="molecule type" value="Genomic_DNA"/>
</dbReference>
<evidence type="ECO:0000256" key="1">
    <source>
        <dbReference type="SAM" id="SignalP"/>
    </source>
</evidence>
<evidence type="ECO:0000313" key="4">
    <source>
        <dbReference type="Proteomes" id="UP000036395"/>
    </source>
</evidence>
<accession>A0A0J6GSB3</accession>
<reference evidence="3 5" key="2">
    <citation type="submission" date="2016-10" db="EMBL/GenBank/DDBJ databases">
        <authorList>
            <person name="Varghese N."/>
            <person name="Submissions S."/>
        </authorList>
    </citation>
    <scope>NUCLEOTIDE SEQUENCE [LARGE SCALE GENOMIC DNA]</scope>
    <source>
        <strain evidence="3 5">BS3652</strain>
    </source>
</reference>
<dbReference type="InterPro" id="IPR024572">
    <property type="entry name" value="RcnB"/>
</dbReference>
<dbReference type="OrthoDB" id="7021427at2"/>
<protein>
    <submittedName>
        <fullName evidence="3">Nickel/cobalt transporter regulator</fullName>
    </submittedName>
</protein>
<dbReference type="RefSeq" id="WP_048379896.1">
    <property type="nucleotide sequence ID" value="NZ_FNRS01000001.1"/>
</dbReference>
<dbReference type="Proteomes" id="UP000036395">
    <property type="component" value="Unassembled WGS sequence"/>
</dbReference>
<keyword evidence="5" id="KW-1185">Reference proteome</keyword>
<feature type="chain" id="PRO_5005272470" evidence="1">
    <location>
        <begin position="24"/>
        <end position="111"/>
    </location>
</feature>
<sequence length="111" mass="12121">MRNLLSASIIAGLLCAVPLASQAADEVASDCKPGQILADSMDLTSCYGNGDKAPDQFIREEMAIKNWKSKGLPQPDEHTQWVEMSGHYVLVNRANSVIKEIRTPNAKVLTH</sequence>
<dbReference type="PATRIC" id="fig|47884.3.peg.1986"/>
<feature type="signal peptide" evidence="1">
    <location>
        <begin position="1"/>
        <end position="23"/>
    </location>
</feature>
<dbReference type="EMBL" id="FNRS01000001">
    <property type="protein sequence ID" value="SEC40199.1"/>
    <property type="molecule type" value="Genomic_DNA"/>
</dbReference>
<gene>
    <name evidence="3" type="ORF">SAMN04490203_2345</name>
    <name evidence="2" type="ORF">TU78_07850</name>
</gene>
<organism evidence="2 4">
    <name type="scientific">Pseudomonas taetrolens</name>
    <dbReference type="NCBI Taxonomy" id="47884"/>
    <lineage>
        <taxon>Bacteria</taxon>
        <taxon>Pseudomonadati</taxon>
        <taxon>Pseudomonadota</taxon>
        <taxon>Gammaproteobacteria</taxon>
        <taxon>Pseudomonadales</taxon>
        <taxon>Pseudomonadaceae</taxon>
        <taxon>Pseudomonas</taxon>
    </lineage>
</organism>
<dbReference type="AlphaFoldDB" id="A0A0J6GSB3"/>
<dbReference type="Proteomes" id="UP000183155">
    <property type="component" value="Unassembled WGS sequence"/>
</dbReference>
<reference evidence="2 4" key="1">
    <citation type="submission" date="2015-02" db="EMBL/GenBank/DDBJ databases">
        <title>Pseudomonas helleri sp. nov. and Pseudomonas weihenstephanensis sp. nov., isolated from raw cows milk.</title>
        <authorList>
            <person name="von Neubeck M."/>
            <person name="Huptas C."/>
            <person name="Wenning M."/>
            <person name="Scherer S."/>
        </authorList>
    </citation>
    <scope>NUCLEOTIDE SEQUENCE [LARGE SCALE GENOMIC DNA]</scope>
    <source>
        <strain evidence="2 4">DSM 21104</strain>
    </source>
</reference>
<evidence type="ECO:0000313" key="3">
    <source>
        <dbReference type="EMBL" id="SEC40199.1"/>
    </source>
</evidence>